<dbReference type="InterPro" id="IPR004652">
    <property type="entry name" value="DusB-like"/>
</dbReference>
<dbReference type="Gene3D" id="1.10.1200.80">
    <property type="entry name" value="Putative flavin oxidoreducatase, domain 2"/>
    <property type="match status" value="1"/>
</dbReference>
<dbReference type="EC" id="1.3.1.-" evidence="12"/>
<evidence type="ECO:0000256" key="10">
    <source>
        <dbReference type="ARBA" id="ARBA00048205"/>
    </source>
</evidence>
<dbReference type="Proteomes" id="UP000006327">
    <property type="component" value="Unassembled WGS sequence"/>
</dbReference>
<evidence type="ECO:0000256" key="15">
    <source>
        <dbReference type="PIRSR" id="PIRSR006621-2"/>
    </source>
</evidence>
<dbReference type="Gene3D" id="3.20.20.70">
    <property type="entry name" value="Aldolase class I"/>
    <property type="match status" value="1"/>
</dbReference>
<keyword evidence="5 12" id="KW-0288">FMN</keyword>
<evidence type="ECO:0000256" key="4">
    <source>
        <dbReference type="ARBA" id="ARBA00022630"/>
    </source>
</evidence>
<dbReference type="GO" id="GO:0000049">
    <property type="term" value="F:tRNA binding"/>
    <property type="evidence" value="ECO:0007669"/>
    <property type="project" value="UniProtKB-UniRule"/>
</dbReference>
<evidence type="ECO:0000256" key="7">
    <source>
        <dbReference type="ARBA" id="ARBA00022857"/>
    </source>
</evidence>
<comment type="cofactor">
    <cofactor evidence="1 12 13 15">
        <name>FMN</name>
        <dbReference type="ChEBI" id="CHEBI:58210"/>
    </cofactor>
</comment>
<dbReference type="SUPFAM" id="SSF51395">
    <property type="entry name" value="FMN-linked oxidoreductases"/>
    <property type="match status" value="1"/>
</dbReference>
<organism evidence="17 18">
    <name type="scientific">Paraglaciecola arctica BSs20135</name>
    <dbReference type="NCBI Taxonomy" id="493475"/>
    <lineage>
        <taxon>Bacteria</taxon>
        <taxon>Pseudomonadati</taxon>
        <taxon>Pseudomonadota</taxon>
        <taxon>Gammaproteobacteria</taxon>
        <taxon>Alteromonadales</taxon>
        <taxon>Alteromonadaceae</taxon>
        <taxon>Paraglaciecola</taxon>
    </lineage>
</organism>
<dbReference type="PANTHER" id="PTHR45846:SF1">
    <property type="entry name" value="TRNA-DIHYDROURIDINE(47) SYNTHASE [NAD(P)(+)]-LIKE"/>
    <property type="match status" value="1"/>
</dbReference>
<evidence type="ECO:0000259" key="16">
    <source>
        <dbReference type="Pfam" id="PF01207"/>
    </source>
</evidence>
<evidence type="ECO:0000313" key="17">
    <source>
        <dbReference type="EMBL" id="GAC19235.1"/>
    </source>
</evidence>
<dbReference type="GO" id="GO:0050660">
    <property type="term" value="F:flavin adenine dinucleotide binding"/>
    <property type="evidence" value="ECO:0007669"/>
    <property type="project" value="InterPro"/>
</dbReference>
<evidence type="ECO:0000256" key="14">
    <source>
        <dbReference type="PIRSR" id="PIRSR006621-1"/>
    </source>
</evidence>
<evidence type="ECO:0000256" key="8">
    <source>
        <dbReference type="ARBA" id="ARBA00022884"/>
    </source>
</evidence>
<comment type="catalytic activity">
    <reaction evidence="11 12">
        <text>a 5,6-dihydrouridine in tRNA + NAD(+) = a uridine in tRNA + NADH + H(+)</text>
        <dbReference type="Rhea" id="RHEA:54452"/>
        <dbReference type="Rhea" id="RHEA-COMP:13339"/>
        <dbReference type="Rhea" id="RHEA-COMP:13887"/>
        <dbReference type="ChEBI" id="CHEBI:15378"/>
        <dbReference type="ChEBI" id="CHEBI:57540"/>
        <dbReference type="ChEBI" id="CHEBI:57945"/>
        <dbReference type="ChEBI" id="CHEBI:65315"/>
        <dbReference type="ChEBI" id="CHEBI:74443"/>
    </reaction>
</comment>
<dbReference type="InterPro" id="IPR001269">
    <property type="entry name" value="DUS_fam"/>
</dbReference>
<dbReference type="GO" id="GO:0010181">
    <property type="term" value="F:FMN binding"/>
    <property type="evidence" value="ECO:0007669"/>
    <property type="project" value="UniProtKB-UniRule"/>
</dbReference>
<comment type="function">
    <text evidence="2 12 13">Catalyzes the synthesis of 5,6-dihydrouridine (D), a modified base found in the D-loop of most tRNAs, via the reduction of the C5-C6 double bond in target uridines.</text>
</comment>
<keyword evidence="7 12" id="KW-0521">NADP</keyword>
<dbReference type="OrthoDB" id="9764501at2"/>
<dbReference type="PIRSF" id="PIRSF006621">
    <property type="entry name" value="Dus"/>
    <property type="match status" value="1"/>
</dbReference>
<dbReference type="CDD" id="cd02801">
    <property type="entry name" value="DUS_like_FMN"/>
    <property type="match status" value="1"/>
</dbReference>
<dbReference type="RefSeq" id="WP_007619846.1">
    <property type="nucleotide sequence ID" value="NZ_BAEO01000028.1"/>
</dbReference>
<keyword evidence="15" id="KW-0547">Nucleotide-binding</keyword>
<feature type="binding site" evidence="12 15">
    <location>
        <position position="70"/>
    </location>
    <ligand>
        <name>FMN</name>
        <dbReference type="ChEBI" id="CHEBI:58210"/>
    </ligand>
</feature>
<evidence type="ECO:0000256" key="1">
    <source>
        <dbReference type="ARBA" id="ARBA00001917"/>
    </source>
</evidence>
<evidence type="ECO:0000256" key="9">
    <source>
        <dbReference type="ARBA" id="ARBA00023002"/>
    </source>
</evidence>
<dbReference type="PANTHER" id="PTHR45846">
    <property type="entry name" value="TRNA-DIHYDROURIDINE(47) SYNTHASE [NAD(P)(+)]-LIKE"/>
    <property type="match status" value="1"/>
</dbReference>
<dbReference type="InterPro" id="IPR024036">
    <property type="entry name" value="tRNA-dHydroUridine_Synthase_C"/>
</dbReference>
<keyword evidence="9 12" id="KW-0560">Oxidoreductase</keyword>
<dbReference type="GO" id="GO:0017150">
    <property type="term" value="F:tRNA dihydrouridine synthase activity"/>
    <property type="evidence" value="ECO:0007669"/>
    <property type="project" value="UniProtKB-UniRule"/>
</dbReference>
<evidence type="ECO:0000256" key="5">
    <source>
        <dbReference type="ARBA" id="ARBA00022643"/>
    </source>
</evidence>
<evidence type="ECO:0000313" key="18">
    <source>
        <dbReference type="Proteomes" id="UP000006327"/>
    </source>
</evidence>
<protein>
    <recommendedName>
        <fullName evidence="12">tRNA-dihydrouridine synthase B</fullName>
        <ecNumber evidence="12">1.3.1.-</ecNumber>
    </recommendedName>
</protein>
<keyword evidence="6 12" id="KW-0819">tRNA processing</keyword>
<comment type="similarity">
    <text evidence="12">Belongs to the Dus family. DusB subfamily.</text>
</comment>
<evidence type="ECO:0000256" key="13">
    <source>
        <dbReference type="PIRNR" id="PIRNR006621"/>
    </source>
</evidence>
<reference evidence="17 18" key="1">
    <citation type="journal article" date="2017" name="Antonie Van Leeuwenhoek">
        <title>Rhizobium rhizosphaerae sp. nov., a novel species isolated from rice rhizosphere.</title>
        <authorList>
            <person name="Zhao J.J."/>
            <person name="Zhang J."/>
            <person name="Zhang R.J."/>
            <person name="Zhang C.W."/>
            <person name="Yin H.Q."/>
            <person name="Zhang X.X."/>
        </authorList>
    </citation>
    <scope>NUCLEOTIDE SEQUENCE [LARGE SCALE GENOMIC DNA]</scope>
    <source>
        <strain evidence="17 18">BSs20135</strain>
    </source>
</reference>
<dbReference type="NCBIfam" id="TIGR00737">
    <property type="entry name" value="nifR3_yhdG"/>
    <property type="match status" value="1"/>
</dbReference>
<proteinExistence type="inferred from homology"/>
<dbReference type="InterPro" id="IPR018517">
    <property type="entry name" value="tRNA_hU_synthase_CS"/>
</dbReference>
<comment type="similarity">
    <text evidence="13">Belongs to the dus family.</text>
</comment>
<dbReference type="PROSITE" id="PS01136">
    <property type="entry name" value="UPF0034"/>
    <property type="match status" value="1"/>
</dbReference>
<evidence type="ECO:0000256" key="12">
    <source>
        <dbReference type="HAMAP-Rule" id="MF_02042"/>
    </source>
</evidence>
<dbReference type="AlphaFoldDB" id="K6Z709"/>
<dbReference type="InterPro" id="IPR013785">
    <property type="entry name" value="Aldolase_TIM"/>
</dbReference>
<feature type="binding site" evidence="12">
    <location>
        <begin position="200"/>
        <end position="202"/>
    </location>
    <ligand>
        <name>FMN</name>
        <dbReference type="ChEBI" id="CHEBI:58210"/>
    </ligand>
</feature>
<dbReference type="STRING" id="493475.GARC_2268"/>
<keyword evidence="8 12" id="KW-0694">RNA-binding</keyword>
<accession>K6Z709</accession>
<keyword evidence="3 12" id="KW-0820">tRNA-binding</keyword>
<dbReference type="Pfam" id="PF01207">
    <property type="entry name" value="Dus"/>
    <property type="match status" value="1"/>
</dbReference>
<dbReference type="eggNOG" id="COG0042">
    <property type="taxonomic scope" value="Bacteria"/>
</dbReference>
<evidence type="ECO:0000256" key="2">
    <source>
        <dbReference type="ARBA" id="ARBA00002790"/>
    </source>
</evidence>
<dbReference type="FunFam" id="3.20.20.70:FF:000051">
    <property type="entry name" value="tRNA-dihydrouridine synthase B"/>
    <property type="match status" value="1"/>
</dbReference>
<keyword evidence="18" id="KW-1185">Reference proteome</keyword>
<evidence type="ECO:0000256" key="11">
    <source>
        <dbReference type="ARBA" id="ARBA00048802"/>
    </source>
</evidence>
<dbReference type="InterPro" id="IPR035587">
    <property type="entry name" value="DUS-like_FMN-bd"/>
</dbReference>
<comment type="caution">
    <text evidence="17">The sequence shown here is derived from an EMBL/GenBank/DDBJ whole genome shotgun (WGS) entry which is preliminary data.</text>
</comment>
<sequence length="337" mass="36758">MQIGPYALENNLILAPMAGVTDRPFRQLCKRLGAGLVVSEMLSSNPRVWNSDKSKQRMDHEGEEGVRSVQIAGSDPELMAQAAQFNVSNGAQIVDINMGCPAKKVNKKLAGSALLQDPPLVEKIIQAVVKAVDVPVTLKIRTGWNVENRNGLLIAKIAQDNGIQSLAVHGRTKACMYKGDAEYDTIKAIKQAVSIPVVANGDITSALKAKHVLEYTGADALMIGRGAQGHPWIFREILHYLQTGQVLAAPSIEEVSSVLLEHVANVHQFYGEFTGCRIARKHVGWYLAEHDQQRLFRAKFNAIEDARQQLDALTMYFDKLAGEPALSSVSELVSPAA</sequence>
<evidence type="ECO:0000256" key="6">
    <source>
        <dbReference type="ARBA" id="ARBA00022694"/>
    </source>
</evidence>
<dbReference type="HAMAP" id="MF_02042">
    <property type="entry name" value="DusB_subfam"/>
    <property type="match status" value="1"/>
</dbReference>
<feature type="binding site" evidence="15">
    <location>
        <position position="169"/>
    </location>
    <ligand>
        <name>FMN</name>
        <dbReference type="ChEBI" id="CHEBI:58210"/>
    </ligand>
</feature>
<feature type="binding site" evidence="12 15">
    <location>
        <position position="139"/>
    </location>
    <ligand>
        <name>FMN</name>
        <dbReference type="ChEBI" id="CHEBI:58210"/>
    </ligand>
</feature>
<comment type="catalytic activity">
    <reaction evidence="10 12">
        <text>a 5,6-dihydrouridine in tRNA + NADP(+) = a uridine in tRNA + NADPH + H(+)</text>
        <dbReference type="Rhea" id="RHEA:23624"/>
        <dbReference type="Rhea" id="RHEA-COMP:13339"/>
        <dbReference type="Rhea" id="RHEA-COMP:13887"/>
        <dbReference type="ChEBI" id="CHEBI:15378"/>
        <dbReference type="ChEBI" id="CHEBI:57783"/>
        <dbReference type="ChEBI" id="CHEBI:58349"/>
        <dbReference type="ChEBI" id="CHEBI:65315"/>
        <dbReference type="ChEBI" id="CHEBI:74443"/>
    </reaction>
</comment>
<keyword evidence="4 12" id="KW-0285">Flavoprotein</keyword>
<dbReference type="EMBL" id="BAEO01000028">
    <property type="protein sequence ID" value="GAC19235.1"/>
    <property type="molecule type" value="Genomic_DNA"/>
</dbReference>
<dbReference type="InterPro" id="IPR032887">
    <property type="entry name" value="DusB"/>
</dbReference>
<feature type="active site" description="Proton donor" evidence="12 14">
    <location>
        <position position="100"/>
    </location>
</feature>
<gene>
    <name evidence="12 17" type="primary">dusB</name>
    <name evidence="17" type="ORF">GARC_2268</name>
</gene>
<evidence type="ECO:0000256" key="3">
    <source>
        <dbReference type="ARBA" id="ARBA00022555"/>
    </source>
</evidence>
<feature type="binding site" evidence="12 15">
    <location>
        <begin position="16"/>
        <end position="18"/>
    </location>
    <ligand>
        <name>FMN</name>
        <dbReference type="ChEBI" id="CHEBI:58210"/>
    </ligand>
</feature>
<feature type="domain" description="DUS-like FMN-binding" evidence="16">
    <location>
        <begin position="13"/>
        <end position="314"/>
    </location>
</feature>
<feature type="binding site" evidence="12 15">
    <location>
        <begin position="224"/>
        <end position="225"/>
    </location>
    <ligand>
        <name>FMN</name>
        <dbReference type="ChEBI" id="CHEBI:58210"/>
    </ligand>
</feature>
<name>K6Z709_9ALTE</name>